<dbReference type="InterPro" id="IPR050330">
    <property type="entry name" value="Bact_OuterMem_StrucFunc"/>
</dbReference>
<evidence type="ECO:0000256" key="1">
    <source>
        <dbReference type="ARBA" id="ARBA00004442"/>
    </source>
</evidence>
<organism evidence="8 9">
    <name type="scientific">Pelomonas nitida</name>
    <dbReference type="NCBI Taxonomy" id="3299027"/>
    <lineage>
        <taxon>Bacteria</taxon>
        <taxon>Pseudomonadati</taxon>
        <taxon>Pseudomonadota</taxon>
        <taxon>Betaproteobacteria</taxon>
        <taxon>Burkholderiales</taxon>
        <taxon>Sphaerotilaceae</taxon>
        <taxon>Roseateles</taxon>
    </lineage>
</organism>
<evidence type="ECO:0000313" key="9">
    <source>
        <dbReference type="Proteomes" id="UP001606305"/>
    </source>
</evidence>
<dbReference type="SUPFAM" id="SSF103088">
    <property type="entry name" value="OmpA-like"/>
    <property type="match status" value="1"/>
</dbReference>
<gene>
    <name evidence="8" type="ORF">ACG00X_09595</name>
</gene>
<feature type="region of interest" description="Disordered" evidence="5">
    <location>
        <begin position="157"/>
        <end position="186"/>
    </location>
</feature>
<dbReference type="Pfam" id="PF00691">
    <property type="entry name" value="OmpA"/>
    <property type="match status" value="1"/>
</dbReference>
<dbReference type="RefSeq" id="WP_394487909.1">
    <property type="nucleotide sequence ID" value="NZ_JBIGIA010000006.1"/>
</dbReference>
<protein>
    <submittedName>
        <fullName evidence="8">OmpA family protein</fullName>
    </submittedName>
</protein>
<evidence type="ECO:0000313" key="8">
    <source>
        <dbReference type="EMBL" id="MFG6457086.1"/>
    </source>
</evidence>
<feature type="signal peptide" evidence="6">
    <location>
        <begin position="1"/>
        <end position="31"/>
    </location>
</feature>
<evidence type="ECO:0000256" key="3">
    <source>
        <dbReference type="ARBA" id="ARBA00023237"/>
    </source>
</evidence>
<sequence length="186" mass="19857">MIDWEFTMCVRRALRGCVLTACVMAAVAAHAQETVEVGSGVPTVSAIKEGLFPEDACEQLVAAGFKCMGFKPAVRFSLPALAFKVGSADIPDGLRKQLDVFAEALASKRGSGKTVRIEGHADDAGATENSQELSQKRADEVKRYLVARGADDRMLNAVGRGATAPKVKDPLAAENRRVEISRQTPP</sequence>
<accession>A0ABW7G573</accession>
<dbReference type="PANTHER" id="PTHR30329:SF21">
    <property type="entry name" value="LIPOPROTEIN YIAD-RELATED"/>
    <property type="match status" value="1"/>
</dbReference>
<evidence type="ECO:0000256" key="4">
    <source>
        <dbReference type="PROSITE-ProRule" id="PRU00473"/>
    </source>
</evidence>
<dbReference type="CDD" id="cd07185">
    <property type="entry name" value="OmpA_C-like"/>
    <property type="match status" value="1"/>
</dbReference>
<keyword evidence="2 4" id="KW-0472">Membrane</keyword>
<comment type="subcellular location">
    <subcellularLocation>
        <location evidence="1">Cell outer membrane</location>
    </subcellularLocation>
</comment>
<evidence type="ECO:0000256" key="6">
    <source>
        <dbReference type="SAM" id="SignalP"/>
    </source>
</evidence>
<feature type="region of interest" description="Disordered" evidence="5">
    <location>
        <begin position="112"/>
        <end position="135"/>
    </location>
</feature>
<dbReference type="InterPro" id="IPR036737">
    <property type="entry name" value="OmpA-like_sf"/>
</dbReference>
<dbReference type="Gene3D" id="3.30.1330.60">
    <property type="entry name" value="OmpA-like domain"/>
    <property type="match status" value="1"/>
</dbReference>
<keyword evidence="3" id="KW-0998">Cell outer membrane</keyword>
<feature type="compositionally biased region" description="Basic and acidic residues" evidence="5">
    <location>
        <begin position="166"/>
        <end position="180"/>
    </location>
</feature>
<name>A0ABW7G573_9BURK</name>
<feature type="domain" description="OmpA-like" evidence="7">
    <location>
        <begin position="68"/>
        <end position="186"/>
    </location>
</feature>
<evidence type="ECO:0000256" key="2">
    <source>
        <dbReference type="ARBA" id="ARBA00023136"/>
    </source>
</evidence>
<reference evidence="8 9" key="1">
    <citation type="submission" date="2024-09" db="EMBL/GenBank/DDBJ databases">
        <title>Novel species of the genus Pelomonas and Roseateles isolated from streams.</title>
        <authorList>
            <person name="Lu H."/>
        </authorList>
    </citation>
    <scope>NUCLEOTIDE SEQUENCE [LARGE SCALE GENOMIC DNA]</scope>
    <source>
        <strain evidence="8 9">BYS96W</strain>
    </source>
</reference>
<dbReference type="PROSITE" id="PS51123">
    <property type="entry name" value="OMPA_2"/>
    <property type="match status" value="1"/>
</dbReference>
<keyword evidence="6" id="KW-0732">Signal</keyword>
<evidence type="ECO:0000256" key="5">
    <source>
        <dbReference type="SAM" id="MobiDB-lite"/>
    </source>
</evidence>
<dbReference type="EMBL" id="JBIGIA010000006">
    <property type="protein sequence ID" value="MFG6457086.1"/>
    <property type="molecule type" value="Genomic_DNA"/>
</dbReference>
<feature type="chain" id="PRO_5046913548" evidence="6">
    <location>
        <begin position="32"/>
        <end position="186"/>
    </location>
</feature>
<proteinExistence type="predicted"/>
<keyword evidence="9" id="KW-1185">Reference proteome</keyword>
<dbReference type="PRINTS" id="PR01021">
    <property type="entry name" value="OMPADOMAIN"/>
</dbReference>
<comment type="caution">
    <text evidence="8">The sequence shown here is derived from an EMBL/GenBank/DDBJ whole genome shotgun (WGS) entry which is preliminary data.</text>
</comment>
<evidence type="ECO:0000259" key="7">
    <source>
        <dbReference type="PROSITE" id="PS51123"/>
    </source>
</evidence>
<dbReference type="InterPro" id="IPR006664">
    <property type="entry name" value="OMP_bac"/>
</dbReference>
<dbReference type="PANTHER" id="PTHR30329">
    <property type="entry name" value="STATOR ELEMENT OF FLAGELLAR MOTOR COMPLEX"/>
    <property type="match status" value="1"/>
</dbReference>
<dbReference type="Proteomes" id="UP001606305">
    <property type="component" value="Unassembled WGS sequence"/>
</dbReference>
<dbReference type="InterPro" id="IPR006665">
    <property type="entry name" value="OmpA-like"/>
</dbReference>